<proteinExistence type="predicted"/>
<gene>
    <name evidence="2" type="ORF">TCM_025103</name>
</gene>
<dbReference type="EMBL" id="CM001883">
    <property type="protein sequence ID" value="EOY09707.1"/>
    <property type="molecule type" value="Genomic_DNA"/>
</dbReference>
<feature type="transmembrane region" description="Helical" evidence="1">
    <location>
        <begin position="36"/>
        <end position="58"/>
    </location>
</feature>
<keyword evidence="1" id="KW-1133">Transmembrane helix</keyword>
<name>A0A061EZA2_THECC</name>
<evidence type="ECO:0000256" key="1">
    <source>
        <dbReference type="SAM" id="Phobius"/>
    </source>
</evidence>
<sequence length="60" mass="6950">MLENNVFHKVRETKWACAHTRLGQTVKNFRFPPLCASIHVGCAQSTFCTLTLFFLNFFNL</sequence>
<dbReference type="HOGENOM" id="CLU_2946319_0_0_1"/>
<protein>
    <submittedName>
        <fullName evidence="2">Uncharacterized protein</fullName>
    </submittedName>
</protein>
<dbReference type="InParanoid" id="A0A061EZA2"/>
<dbReference type="Proteomes" id="UP000026915">
    <property type="component" value="Chromosome 5"/>
</dbReference>
<evidence type="ECO:0000313" key="3">
    <source>
        <dbReference type="Proteomes" id="UP000026915"/>
    </source>
</evidence>
<keyword evidence="3" id="KW-1185">Reference proteome</keyword>
<accession>A0A061EZA2</accession>
<dbReference type="Gramene" id="EOY09707">
    <property type="protein sequence ID" value="EOY09707"/>
    <property type="gene ID" value="TCM_025103"/>
</dbReference>
<dbReference type="AlphaFoldDB" id="A0A061EZA2"/>
<organism evidence="2 3">
    <name type="scientific">Theobroma cacao</name>
    <name type="common">Cacao</name>
    <name type="synonym">Cocoa</name>
    <dbReference type="NCBI Taxonomy" id="3641"/>
    <lineage>
        <taxon>Eukaryota</taxon>
        <taxon>Viridiplantae</taxon>
        <taxon>Streptophyta</taxon>
        <taxon>Embryophyta</taxon>
        <taxon>Tracheophyta</taxon>
        <taxon>Spermatophyta</taxon>
        <taxon>Magnoliopsida</taxon>
        <taxon>eudicotyledons</taxon>
        <taxon>Gunneridae</taxon>
        <taxon>Pentapetalae</taxon>
        <taxon>rosids</taxon>
        <taxon>malvids</taxon>
        <taxon>Malvales</taxon>
        <taxon>Malvaceae</taxon>
        <taxon>Byttnerioideae</taxon>
        <taxon>Theobroma</taxon>
    </lineage>
</organism>
<reference evidence="2 3" key="1">
    <citation type="journal article" date="2013" name="Genome Biol.">
        <title>The genome sequence of the most widely cultivated cacao type and its use to identify candidate genes regulating pod color.</title>
        <authorList>
            <person name="Motamayor J.C."/>
            <person name="Mockaitis K."/>
            <person name="Schmutz J."/>
            <person name="Haiminen N."/>
            <person name="Iii D.L."/>
            <person name="Cornejo O."/>
            <person name="Findley S.D."/>
            <person name="Zheng P."/>
            <person name="Utro F."/>
            <person name="Royaert S."/>
            <person name="Saski C."/>
            <person name="Jenkins J."/>
            <person name="Podicheti R."/>
            <person name="Zhao M."/>
            <person name="Scheffler B.E."/>
            <person name="Stack J.C."/>
            <person name="Feltus F.A."/>
            <person name="Mustiga G.M."/>
            <person name="Amores F."/>
            <person name="Phillips W."/>
            <person name="Marelli J.P."/>
            <person name="May G.D."/>
            <person name="Shapiro H."/>
            <person name="Ma J."/>
            <person name="Bustamante C.D."/>
            <person name="Schnell R.J."/>
            <person name="Main D."/>
            <person name="Gilbert D."/>
            <person name="Parida L."/>
            <person name="Kuhn D.N."/>
        </authorList>
    </citation>
    <scope>NUCLEOTIDE SEQUENCE [LARGE SCALE GENOMIC DNA]</scope>
    <source>
        <strain evidence="3">cv. Matina 1-6</strain>
    </source>
</reference>
<keyword evidence="1" id="KW-0472">Membrane</keyword>
<keyword evidence="1" id="KW-0812">Transmembrane</keyword>
<evidence type="ECO:0000313" key="2">
    <source>
        <dbReference type="EMBL" id="EOY09707.1"/>
    </source>
</evidence>